<evidence type="ECO:0000313" key="3">
    <source>
        <dbReference type="Proteomes" id="UP000007947"/>
    </source>
</evidence>
<protein>
    <submittedName>
        <fullName evidence="2">Uncharacterized protein</fullName>
    </submittedName>
</protein>
<name>F5XMF6_MICPN</name>
<accession>F5XMF6</accession>
<keyword evidence="3" id="KW-1185">Reference proteome</keyword>
<feature type="compositionally biased region" description="Low complexity" evidence="1">
    <location>
        <begin position="14"/>
        <end position="26"/>
    </location>
</feature>
<evidence type="ECO:0000256" key="1">
    <source>
        <dbReference type="SAM" id="MobiDB-lite"/>
    </source>
</evidence>
<evidence type="ECO:0000313" key="2">
    <source>
        <dbReference type="EMBL" id="BAK36413.1"/>
    </source>
</evidence>
<dbReference type="AlphaFoldDB" id="F5XMF6"/>
<proteinExistence type="predicted"/>
<dbReference type="Proteomes" id="UP000007947">
    <property type="component" value="Chromosome"/>
</dbReference>
<dbReference type="KEGG" id="mph:MLP_33990"/>
<dbReference type="EMBL" id="AP012204">
    <property type="protein sequence ID" value="BAK36413.1"/>
    <property type="molecule type" value="Genomic_DNA"/>
</dbReference>
<sequence>MSAGCRAGRTTNSAARAPALVGPAAAAKEEQREGALGASHAVTITQHANPCRCVAPGESQRDHS</sequence>
<organism evidence="2 3">
    <name type="scientific">Microlunatus phosphovorus (strain ATCC 700054 / DSM 10555 / JCM 9379 / NBRC 101784 / NCIMB 13414 / VKM Ac-1990 / NM-1)</name>
    <dbReference type="NCBI Taxonomy" id="1032480"/>
    <lineage>
        <taxon>Bacteria</taxon>
        <taxon>Bacillati</taxon>
        <taxon>Actinomycetota</taxon>
        <taxon>Actinomycetes</taxon>
        <taxon>Propionibacteriales</taxon>
        <taxon>Propionibacteriaceae</taxon>
        <taxon>Microlunatus</taxon>
    </lineage>
</organism>
<feature type="region of interest" description="Disordered" evidence="1">
    <location>
        <begin position="1"/>
        <end position="38"/>
    </location>
</feature>
<gene>
    <name evidence="2" type="ordered locus">MLP_33990</name>
</gene>
<reference evidence="2 3" key="1">
    <citation type="submission" date="2011-05" db="EMBL/GenBank/DDBJ databases">
        <title>Whole genome sequence of Microlunatus phosphovorus NM-1.</title>
        <authorList>
            <person name="Hosoyama A."/>
            <person name="Sasaki K."/>
            <person name="Harada T."/>
            <person name="Igarashi R."/>
            <person name="Kawakoshi A."/>
            <person name="Sasagawa M."/>
            <person name="Fukada J."/>
            <person name="Nakamura S."/>
            <person name="Katano Y."/>
            <person name="Hanada S."/>
            <person name="Kamagata Y."/>
            <person name="Nakamura N."/>
            <person name="Yamazaki S."/>
            <person name="Fujita N."/>
        </authorList>
    </citation>
    <scope>NUCLEOTIDE SEQUENCE [LARGE SCALE GENOMIC DNA]</scope>
    <source>
        <strain evidence="3">ATCC 700054 / DSM 10555 / JCM 9379 / NBRC 101784 / NCIMB 13414 / VKM Ac-1990 / NM-1</strain>
    </source>
</reference>
<dbReference type="HOGENOM" id="CLU_2862828_0_0_11"/>